<dbReference type="EMBL" id="SUTF01000007">
    <property type="protein sequence ID" value="MBE6510867.1"/>
    <property type="molecule type" value="Genomic_DNA"/>
</dbReference>
<name>A0A8T3VJV8_9EURY</name>
<dbReference type="Proteomes" id="UP000713479">
    <property type="component" value="Unassembled WGS sequence"/>
</dbReference>
<proteinExistence type="predicted"/>
<protein>
    <submittedName>
        <fullName evidence="1">Uncharacterized protein</fullName>
    </submittedName>
</protein>
<evidence type="ECO:0000313" key="2">
    <source>
        <dbReference type="Proteomes" id="UP000713479"/>
    </source>
</evidence>
<organism evidence="1 2">
    <name type="scientific">Methanobrevibacter millerae</name>
    <dbReference type="NCBI Taxonomy" id="230361"/>
    <lineage>
        <taxon>Archaea</taxon>
        <taxon>Methanobacteriati</taxon>
        <taxon>Methanobacteriota</taxon>
        <taxon>Methanomada group</taxon>
        <taxon>Methanobacteria</taxon>
        <taxon>Methanobacteriales</taxon>
        <taxon>Methanobacteriaceae</taxon>
        <taxon>Methanobrevibacter</taxon>
    </lineage>
</organism>
<reference evidence="1" key="1">
    <citation type="submission" date="2019-04" db="EMBL/GenBank/DDBJ databases">
        <title>Evolution of Biomass-Degrading Anaerobic Consortia Revealed by Metagenomics.</title>
        <authorList>
            <person name="Peng X."/>
        </authorList>
    </citation>
    <scope>NUCLEOTIDE SEQUENCE</scope>
    <source>
        <strain evidence="1">SIG13</strain>
    </source>
</reference>
<evidence type="ECO:0000313" key="1">
    <source>
        <dbReference type="EMBL" id="MBE6510867.1"/>
    </source>
</evidence>
<accession>A0A8T3VJV8</accession>
<comment type="caution">
    <text evidence="1">The sequence shown here is derived from an EMBL/GenBank/DDBJ whole genome shotgun (WGS) entry which is preliminary data.</text>
</comment>
<sequence length="151" mass="17116">MNELSDEYCFKNISLSNTSEIINDLYSKSKIINENVFKFVMHEVIDNIFEHSQFTQAFALAKSCVNIADYCFLDNGISIQNSFENKNFNFKNDSDAILKAINGKSTKQVSGYIERGYGLNNIVSLLTLNNNGSVLIASRRGIVYIDNKKYI</sequence>
<dbReference type="AlphaFoldDB" id="A0A8T3VJV8"/>
<gene>
    <name evidence="1" type="ORF">E7Z74_06340</name>
</gene>